<dbReference type="PANTHER" id="PTHR43133:SF8">
    <property type="entry name" value="RNA POLYMERASE SIGMA FACTOR HI_1459-RELATED"/>
    <property type="match status" value="1"/>
</dbReference>
<evidence type="ECO:0000256" key="3">
    <source>
        <dbReference type="ARBA" id="ARBA00023082"/>
    </source>
</evidence>
<sequence length="176" mass="20961">MLQVSEGKTETLGLLYERYKRRLFGFFYQLGCDRQQSEDLVQETFMRVLRYRKTYTNDKNFMAWLFHIGRNVFNTHYSKQNRQGPQVELADNRMEFGAAEVELAFDRSHNTRQLEKALNSLTLENKELIVLNKFKEMRYKEIAEVVGCTEGAARTRTHRALQKLKTIFFELEKSER</sequence>
<evidence type="ECO:0000259" key="7">
    <source>
        <dbReference type="Pfam" id="PF04542"/>
    </source>
</evidence>
<dbReference type="AlphaFoldDB" id="A0A2A4G8Y6"/>
<dbReference type="GO" id="GO:0016987">
    <property type="term" value="F:sigma factor activity"/>
    <property type="evidence" value="ECO:0007669"/>
    <property type="project" value="UniProtKB-KW"/>
</dbReference>
<proteinExistence type="inferred from homology"/>
<protein>
    <recommendedName>
        <fullName evidence="6">RNA polymerase sigma factor</fullName>
    </recommendedName>
</protein>
<dbReference type="InterPro" id="IPR014284">
    <property type="entry name" value="RNA_pol_sigma-70_dom"/>
</dbReference>
<evidence type="ECO:0000256" key="6">
    <source>
        <dbReference type="RuleBase" id="RU000716"/>
    </source>
</evidence>
<feature type="domain" description="RNA polymerase sigma factor 70 region 4 type 2" evidence="8">
    <location>
        <begin position="112"/>
        <end position="164"/>
    </location>
</feature>
<keyword evidence="4 6" id="KW-0238">DNA-binding</keyword>
<evidence type="ECO:0000256" key="2">
    <source>
        <dbReference type="ARBA" id="ARBA00023015"/>
    </source>
</evidence>
<accession>A0A2A4G8Y6</accession>
<dbReference type="Proteomes" id="UP000219559">
    <property type="component" value="Unassembled WGS sequence"/>
</dbReference>
<dbReference type="SUPFAM" id="SSF88946">
    <property type="entry name" value="Sigma2 domain of RNA polymerase sigma factors"/>
    <property type="match status" value="1"/>
</dbReference>
<reference evidence="9 10" key="1">
    <citation type="submission" date="2017-04" db="EMBL/GenBank/DDBJ databases">
        <title>A new member of the family Flavobacteriaceae isolated from ascidians.</title>
        <authorList>
            <person name="Chen L."/>
        </authorList>
    </citation>
    <scope>NUCLEOTIDE SEQUENCE [LARGE SCALE GENOMIC DNA]</scope>
    <source>
        <strain evidence="9 10">HQA918</strain>
    </source>
</reference>
<dbReference type="InterPro" id="IPR013324">
    <property type="entry name" value="RNA_pol_sigma_r3/r4-like"/>
</dbReference>
<name>A0A2A4G8Y6_9FLAO</name>
<keyword evidence="3 6" id="KW-0731">Sigma factor</keyword>
<dbReference type="InterPro" id="IPR000838">
    <property type="entry name" value="RNA_pol_sigma70_ECF_CS"/>
</dbReference>
<feature type="domain" description="RNA polymerase sigma-70 region 2" evidence="7">
    <location>
        <begin position="15"/>
        <end position="82"/>
    </location>
</feature>
<dbReference type="InterPro" id="IPR013249">
    <property type="entry name" value="RNA_pol_sigma70_r4_t2"/>
</dbReference>
<keyword evidence="2 6" id="KW-0805">Transcription regulation</keyword>
<dbReference type="InterPro" id="IPR039425">
    <property type="entry name" value="RNA_pol_sigma-70-like"/>
</dbReference>
<evidence type="ECO:0000256" key="4">
    <source>
        <dbReference type="ARBA" id="ARBA00023125"/>
    </source>
</evidence>
<dbReference type="Gene3D" id="1.10.10.10">
    <property type="entry name" value="Winged helix-like DNA-binding domain superfamily/Winged helix DNA-binding domain"/>
    <property type="match status" value="1"/>
</dbReference>
<dbReference type="PROSITE" id="PS01063">
    <property type="entry name" value="SIGMA70_ECF"/>
    <property type="match status" value="1"/>
</dbReference>
<gene>
    <name evidence="9" type="ORF">B7P33_07885</name>
</gene>
<dbReference type="Pfam" id="PF08281">
    <property type="entry name" value="Sigma70_r4_2"/>
    <property type="match status" value="1"/>
</dbReference>
<dbReference type="EMBL" id="NBWU01000003">
    <property type="protein sequence ID" value="PCE64215.1"/>
    <property type="molecule type" value="Genomic_DNA"/>
</dbReference>
<dbReference type="InterPro" id="IPR036388">
    <property type="entry name" value="WH-like_DNA-bd_sf"/>
</dbReference>
<dbReference type="NCBIfam" id="TIGR02937">
    <property type="entry name" value="sigma70-ECF"/>
    <property type="match status" value="1"/>
</dbReference>
<dbReference type="InterPro" id="IPR013325">
    <property type="entry name" value="RNA_pol_sigma_r2"/>
</dbReference>
<dbReference type="InterPro" id="IPR007627">
    <property type="entry name" value="RNA_pol_sigma70_r2"/>
</dbReference>
<evidence type="ECO:0000313" key="10">
    <source>
        <dbReference type="Proteomes" id="UP000219559"/>
    </source>
</evidence>
<dbReference type="GO" id="GO:0003677">
    <property type="term" value="F:DNA binding"/>
    <property type="evidence" value="ECO:0007669"/>
    <property type="project" value="UniProtKB-KW"/>
</dbReference>
<dbReference type="SUPFAM" id="SSF88659">
    <property type="entry name" value="Sigma3 and sigma4 domains of RNA polymerase sigma factors"/>
    <property type="match status" value="1"/>
</dbReference>
<keyword evidence="5 6" id="KW-0804">Transcription</keyword>
<dbReference type="PANTHER" id="PTHR43133">
    <property type="entry name" value="RNA POLYMERASE ECF-TYPE SIGMA FACTO"/>
    <property type="match status" value="1"/>
</dbReference>
<keyword evidence="10" id="KW-1185">Reference proteome</keyword>
<evidence type="ECO:0000256" key="1">
    <source>
        <dbReference type="ARBA" id="ARBA00010641"/>
    </source>
</evidence>
<dbReference type="GO" id="GO:0006352">
    <property type="term" value="P:DNA-templated transcription initiation"/>
    <property type="evidence" value="ECO:0007669"/>
    <property type="project" value="InterPro"/>
</dbReference>
<organism evidence="9 10">
    <name type="scientific">Sediminicola luteus</name>
    <dbReference type="NCBI Taxonomy" id="319238"/>
    <lineage>
        <taxon>Bacteria</taxon>
        <taxon>Pseudomonadati</taxon>
        <taxon>Bacteroidota</taxon>
        <taxon>Flavobacteriia</taxon>
        <taxon>Flavobacteriales</taxon>
        <taxon>Flavobacteriaceae</taxon>
        <taxon>Sediminicola</taxon>
    </lineage>
</organism>
<dbReference type="CDD" id="cd06171">
    <property type="entry name" value="Sigma70_r4"/>
    <property type="match status" value="1"/>
</dbReference>
<evidence type="ECO:0000256" key="5">
    <source>
        <dbReference type="ARBA" id="ARBA00023163"/>
    </source>
</evidence>
<evidence type="ECO:0000313" key="9">
    <source>
        <dbReference type="EMBL" id="PCE64215.1"/>
    </source>
</evidence>
<comment type="similarity">
    <text evidence="1 6">Belongs to the sigma-70 factor family. ECF subfamily.</text>
</comment>
<dbReference type="Pfam" id="PF04542">
    <property type="entry name" value="Sigma70_r2"/>
    <property type="match status" value="1"/>
</dbReference>
<dbReference type="Gene3D" id="1.10.1740.10">
    <property type="match status" value="1"/>
</dbReference>
<evidence type="ECO:0000259" key="8">
    <source>
        <dbReference type="Pfam" id="PF08281"/>
    </source>
</evidence>
<comment type="caution">
    <text evidence="9">The sequence shown here is derived from an EMBL/GenBank/DDBJ whole genome shotgun (WGS) entry which is preliminary data.</text>
</comment>